<sequence length="75" mass="8189">MLLVLCLAQLQGKQAVQAVLLVQAEQVFAGAASPLRRESSSSPRSPARLHNEWMRNCDLVNHRPLWGHAGCNVGT</sequence>
<evidence type="ECO:0000313" key="2">
    <source>
        <dbReference type="Proteomes" id="UP001614394"/>
    </source>
</evidence>
<proteinExistence type="predicted"/>
<evidence type="ECO:0000313" key="1">
    <source>
        <dbReference type="EMBL" id="MFI9099092.1"/>
    </source>
</evidence>
<name>A0ABW8BZV4_9ACTN</name>
<gene>
    <name evidence="1" type="ORF">ACIGXA_01095</name>
</gene>
<comment type="caution">
    <text evidence="1">The sequence shown here is derived from an EMBL/GenBank/DDBJ whole genome shotgun (WGS) entry which is preliminary data.</text>
</comment>
<dbReference type="Proteomes" id="UP001614394">
    <property type="component" value="Unassembled WGS sequence"/>
</dbReference>
<dbReference type="RefSeq" id="WP_399643308.1">
    <property type="nucleotide sequence ID" value="NZ_JBITYG010000001.1"/>
</dbReference>
<reference evidence="1 2" key="1">
    <citation type="submission" date="2024-10" db="EMBL/GenBank/DDBJ databases">
        <title>The Natural Products Discovery Center: Release of the First 8490 Sequenced Strains for Exploring Actinobacteria Biosynthetic Diversity.</title>
        <authorList>
            <person name="Kalkreuter E."/>
            <person name="Kautsar S.A."/>
            <person name="Yang D."/>
            <person name="Bader C.D."/>
            <person name="Teijaro C.N."/>
            <person name="Fluegel L."/>
            <person name="Davis C.M."/>
            <person name="Simpson J.R."/>
            <person name="Lauterbach L."/>
            <person name="Steele A.D."/>
            <person name="Gui C."/>
            <person name="Meng S."/>
            <person name="Li G."/>
            <person name="Viehrig K."/>
            <person name="Ye F."/>
            <person name="Su P."/>
            <person name="Kiefer A.F."/>
            <person name="Nichols A."/>
            <person name="Cepeda A.J."/>
            <person name="Yan W."/>
            <person name="Fan B."/>
            <person name="Jiang Y."/>
            <person name="Adhikari A."/>
            <person name="Zheng C.-J."/>
            <person name="Schuster L."/>
            <person name="Cowan T.M."/>
            <person name="Smanski M.J."/>
            <person name="Chevrette M.G."/>
            <person name="De Carvalho L.P.S."/>
            <person name="Shen B."/>
        </authorList>
    </citation>
    <scope>NUCLEOTIDE SEQUENCE [LARGE SCALE GENOMIC DNA]</scope>
    <source>
        <strain evidence="1 2">NPDC053399</strain>
    </source>
</reference>
<evidence type="ECO:0008006" key="3">
    <source>
        <dbReference type="Google" id="ProtNLM"/>
    </source>
</evidence>
<protein>
    <recommendedName>
        <fullName evidence="3">Secreted protein</fullName>
    </recommendedName>
</protein>
<organism evidence="1 2">
    <name type="scientific">Streptomyces fildesensis</name>
    <dbReference type="NCBI Taxonomy" id="375757"/>
    <lineage>
        <taxon>Bacteria</taxon>
        <taxon>Bacillati</taxon>
        <taxon>Actinomycetota</taxon>
        <taxon>Actinomycetes</taxon>
        <taxon>Kitasatosporales</taxon>
        <taxon>Streptomycetaceae</taxon>
        <taxon>Streptomyces</taxon>
    </lineage>
</organism>
<keyword evidence="2" id="KW-1185">Reference proteome</keyword>
<dbReference type="EMBL" id="JBITYG010000001">
    <property type="protein sequence ID" value="MFI9099092.1"/>
    <property type="molecule type" value="Genomic_DNA"/>
</dbReference>
<accession>A0ABW8BZV4</accession>